<evidence type="ECO:0000313" key="3">
    <source>
        <dbReference type="Proteomes" id="UP000005801"/>
    </source>
</evidence>
<comment type="caution">
    <text evidence="2">The sequence shown here is derived from an EMBL/GenBank/DDBJ whole genome shotgun (WGS) entry which is preliminary data.</text>
</comment>
<dbReference type="AlphaFoldDB" id="A6G3B3"/>
<gene>
    <name evidence="2" type="ORF">PPSIR1_16790</name>
</gene>
<sequence>MSWRDDRMVCDADGQRRIRAFMLRTVKFSQSLSTLAVVGDATPSLPHAHDSDPSPEPVSADLRGAMLWS</sequence>
<proteinExistence type="predicted"/>
<keyword evidence="3" id="KW-1185">Reference proteome</keyword>
<evidence type="ECO:0000256" key="1">
    <source>
        <dbReference type="SAM" id="MobiDB-lite"/>
    </source>
</evidence>
<evidence type="ECO:0000313" key="2">
    <source>
        <dbReference type="EMBL" id="EDM79738.1"/>
    </source>
</evidence>
<feature type="region of interest" description="Disordered" evidence="1">
    <location>
        <begin position="41"/>
        <end position="69"/>
    </location>
</feature>
<organism evidence="2 3">
    <name type="scientific">Plesiocystis pacifica SIR-1</name>
    <dbReference type="NCBI Taxonomy" id="391625"/>
    <lineage>
        <taxon>Bacteria</taxon>
        <taxon>Pseudomonadati</taxon>
        <taxon>Myxococcota</taxon>
        <taxon>Polyangia</taxon>
        <taxon>Nannocystales</taxon>
        <taxon>Nannocystaceae</taxon>
        <taxon>Plesiocystis</taxon>
    </lineage>
</organism>
<protein>
    <submittedName>
        <fullName evidence="2">Uncharacterized protein</fullName>
    </submittedName>
</protein>
<reference evidence="2 3" key="1">
    <citation type="submission" date="2007-06" db="EMBL/GenBank/DDBJ databases">
        <authorList>
            <person name="Shimkets L."/>
            <person name="Ferriera S."/>
            <person name="Johnson J."/>
            <person name="Kravitz S."/>
            <person name="Beeson K."/>
            <person name="Sutton G."/>
            <person name="Rogers Y.-H."/>
            <person name="Friedman R."/>
            <person name="Frazier M."/>
            <person name="Venter J.C."/>
        </authorList>
    </citation>
    <scope>NUCLEOTIDE SEQUENCE [LARGE SCALE GENOMIC DNA]</scope>
    <source>
        <strain evidence="2 3">SIR-1</strain>
    </source>
</reference>
<dbReference type="EMBL" id="ABCS01000017">
    <property type="protein sequence ID" value="EDM79738.1"/>
    <property type="molecule type" value="Genomic_DNA"/>
</dbReference>
<dbReference type="Proteomes" id="UP000005801">
    <property type="component" value="Unassembled WGS sequence"/>
</dbReference>
<dbReference type="STRING" id="391625.PPSIR1_16790"/>
<accession>A6G3B3</accession>
<name>A6G3B3_9BACT</name>